<dbReference type="Proteomes" id="UP000016924">
    <property type="component" value="Unassembled WGS sequence"/>
</dbReference>
<evidence type="ECO:0000313" key="1">
    <source>
        <dbReference type="EMBL" id="EON69196.1"/>
    </source>
</evidence>
<dbReference type="HOGENOM" id="CLU_173507_0_0_1"/>
<proteinExistence type="predicted"/>
<organism evidence="1 2">
    <name type="scientific">Coniosporium apollinis (strain CBS 100218)</name>
    <name type="common">Rock-inhabiting black yeast</name>
    <dbReference type="NCBI Taxonomy" id="1168221"/>
    <lineage>
        <taxon>Eukaryota</taxon>
        <taxon>Fungi</taxon>
        <taxon>Dikarya</taxon>
        <taxon>Ascomycota</taxon>
        <taxon>Pezizomycotina</taxon>
        <taxon>Dothideomycetes</taxon>
        <taxon>Dothideomycetes incertae sedis</taxon>
        <taxon>Coniosporium</taxon>
    </lineage>
</organism>
<keyword evidence="2" id="KW-1185">Reference proteome</keyword>
<name>R7Z5K9_CONA1</name>
<gene>
    <name evidence="1" type="ORF">W97_08555</name>
</gene>
<dbReference type="eggNOG" id="ENOG502S3NW">
    <property type="taxonomic scope" value="Eukaryota"/>
</dbReference>
<accession>R7Z5K9</accession>
<protein>
    <recommendedName>
        <fullName evidence="3">STE24 endopeptidase</fullName>
    </recommendedName>
</protein>
<reference evidence="2" key="1">
    <citation type="submission" date="2012-06" db="EMBL/GenBank/DDBJ databases">
        <title>The genome sequence of Coniosporium apollinis CBS 100218.</title>
        <authorList>
            <consortium name="The Broad Institute Genome Sequencing Platform"/>
            <person name="Cuomo C."/>
            <person name="Gorbushina A."/>
            <person name="Noack S."/>
            <person name="Walker B."/>
            <person name="Young S.K."/>
            <person name="Zeng Q."/>
            <person name="Gargeya S."/>
            <person name="Fitzgerald M."/>
            <person name="Haas B."/>
            <person name="Abouelleil A."/>
            <person name="Alvarado L."/>
            <person name="Arachchi H.M."/>
            <person name="Berlin A.M."/>
            <person name="Chapman S.B."/>
            <person name="Goldberg J."/>
            <person name="Griggs A."/>
            <person name="Gujja S."/>
            <person name="Hansen M."/>
            <person name="Howarth C."/>
            <person name="Imamovic A."/>
            <person name="Larimer J."/>
            <person name="McCowan C."/>
            <person name="Montmayeur A."/>
            <person name="Murphy C."/>
            <person name="Neiman D."/>
            <person name="Pearson M."/>
            <person name="Priest M."/>
            <person name="Roberts A."/>
            <person name="Saif S."/>
            <person name="Shea T."/>
            <person name="Sisk P."/>
            <person name="Sykes S."/>
            <person name="Wortman J."/>
            <person name="Nusbaum C."/>
            <person name="Birren B."/>
        </authorList>
    </citation>
    <scope>NUCLEOTIDE SEQUENCE [LARGE SCALE GENOMIC DNA]</scope>
    <source>
        <strain evidence="2">CBS 100218</strain>
    </source>
</reference>
<dbReference type="Pfam" id="PF10281">
    <property type="entry name" value="Ish1"/>
    <property type="match status" value="1"/>
</dbReference>
<dbReference type="OMA" id="WGQDIFP"/>
<sequence>MPTPLDRALNSRNTFLAFAGLVTAVSAWTIWGPSAVFPSEPDPKGDPETWTVTELRRWLDRRGLLPSSNASQDELLERVKANMRTPPRA</sequence>
<dbReference type="OrthoDB" id="5341873at2759"/>
<dbReference type="RefSeq" id="XP_007784513.1">
    <property type="nucleotide sequence ID" value="XM_007786323.1"/>
</dbReference>
<dbReference type="GeneID" id="19905866"/>
<evidence type="ECO:0000313" key="2">
    <source>
        <dbReference type="Proteomes" id="UP000016924"/>
    </source>
</evidence>
<dbReference type="EMBL" id="JH767608">
    <property type="protein sequence ID" value="EON69196.1"/>
    <property type="molecule type" value="Genomic_DNA"/>
</dbReference>
<dbReference type="InterPro" id="IPR018803">
    <property type="entry name" value="Ish1/Msc1-like"/>
</dbReference>
<evidence type="ECO:0008006" key="3">
    <source>
        <dbReference type="Google" id="ProtNLM"/>
    </source>
</evidence>
<dbReference type="AlphaFoldDB" id="R7Z5K9"/>